<dbReference type="EMBL" id="PEDP01000174">
    <property type="protein sequence ID" value="POS87201.1"/>
    <property type="molecule type" value="Genomic_DNA"/>
</dbReference>
<dbReference type="GO" id="GO:0051879">
    <property type="term" value="F:Hsp90 protein binding"/>
    <property type="evidence" value="ECO:0007669"/>
    <property type="project" value="TreeGrafter"/>
</dbReference>
<reference evidence="3 4" key="1">
    <citation type="submission" date="2017-10" db="EMBL/GenBank/DDBJ databases">
        <title>Development of genomic resources for the powdery mildew, Erysiphe pulchra.</title>
        <authorList>
            <person name="Wadl P.A."/>
            <person name="Mack B.M."/>
            <person name="Moore G."/>
            <person name="Beltz S.B."/>
        </authorList>
    </citation>
    <scope>NUCLEOTIDE SEQUENCE [LARGE SCALE GENOMIC DNA]</scope>
    <source>
        <strain evidence="3">Cflorida</strain>
    </source>
</reference>
<keyword evidence="4" id="KW-1185">Reference proteome</keyword>
<dbReference type="GO" id="GO:0006457">
    <property type="term" value="P:protein folding"/>
    <property type="evidence" value="ECO:0007669"/>
    <property type="project" value="TreeGrafter"/>
</dbReference>
<dbReference type="OrthoDB" id="433738at2759"/>
<evidence type="ECO:0000313" key="3">
    <source>
        <dbReference type="EMBL" id="POS87201.1"/>
    </source>
</evidence>
<dbReference type="PANTHER" id="PTHR46035">
    <property type="entry name" value="TETRATRICOPEPTIDE REPEAT PROTEIN 4"/>
    <property type="match status" value="1"/>
</dbReference>
<evidence type="ECO:0000256" key="1">
    <source>
        <dbReference type="PROSITE-ProRule" id="PRU00339"/>
    </source>
</evidence>
<dbReference type="PANTHER" id="PTHR46035:SF3">
    <property type="entry name" value="TRANSLOCATION PROTEIN SEC72"/>
    <property type="match status" value="1"/>
</dbReference>
<sequence length="221" mass="24844">MDGAIETFTLLPIKIIDAGKNKSCILRTASDDNGKNSMDQSLKSLQPHAKTQRELEALNELHQSLINHKLAVPPSPLPVNPKHSANVTKLRESGNTSFRQGKHAEALRLYSLGLEMAMRRPLWEPCSLFCDDIANLYANRSQVHMTLQNWPEGAIDAEASVEAKQSGNPKAWWRRGRCLVEMGRIDDAIEWIEKALAIEGNDADLATLLRETKKRRRENKV</sequence>
<dbReference type="AlphaFoldDB" id="A0A2S4PYT7"/>
<feature type="region of interest" description="Disordered" evidence="2">
    <location>
        <begin position="30"/>
        <end position="49"/>
    </location>
</feature>
<dbReference type="InterPro" id="IPR011990">
    <property type="entry name" value="TPR-like_helical_dom_sf"/>
</dbReference>
<dbReference type="GO" id="GO:0005829">
    <property type="term" value="C:cytosol"/>
    <property type="evidence" value="ECO:0007669"/>
    <property type="project" value="TreeGrafter"/>
</dbReference>
<dbReference type="GO" id="GO:0030544">
    <property type="term" value="F:Hsp70 protein binding"/>
    <property type="evidence" value="ECO:0007669"/>
    <property type="project" value="TreeGrafter"/>
</dbReference>
<protein>
    <submittedName>
        <fullName evidence="3">Uncharacterized protein</fullName>
    </submittedName>
</protein>
<gene>
    <name evidence="3" type="ORF">EPUL_001603</name>
</gene>
<evidence type="ECO:0000256" key="2">
    <source>
        <dbReference type="SAM" id="MobiDB-lite"/>
    </source>
</evidence>
<dbReference type="STRING" id="225359.A0A2S4PYT7"/>
<dbReference type="GO" id="GO:0005634">
    <property type="term" value="C:nucleus"/>
    <property type="evidence" value="ECO:0007669"/>
    <property type="project" value="TreeGrafter"/>
</dbReference>
<keyword evidence="1" id="KW-0802">TPR repeat</keyword>
<feature type="compositionally biased region" description="Polar residues" evidence="2">
    <location>
        <begin position="35"/>
        <end position="44"/>
    </location>
</feature>
<evidence type="ECO:0000313" key="4">
    <source>
        <dbReference type="Proteomes" id="UP000237438"/>
    </source>
</evidence>
<dbReference type="InterPro" id="IPR019734">
    <property type="entry name" value="TPR_rpt"/>
</dbReference>
<proteinExistence type="predicted"/>
<dbReference type="PROSITE" id="PS50005">
    <property type="entry name" value="TPR"/>
    <property type="match status" value="1"/>
</dbReference>
<organism evidence="3 4">
    <name type="scientific">Erysiphe pulchra</name>
    <dbReference type="NCBI Taxonomy" id="225359"/>
    <lineage>
        <taxon>Eukaryota</taxon>
        <taxon>Fungi</taxon>
        <taxon>Dikarya</taxon>
        <taxon>Ascomycota</taxon>
        <taxon>Pezizomycotina</taxon>
        <taxon>Leotiomycetes</taxon>
        <taxon>Erysiphales</taxon>
        <taxon>Erysiphaceae</taxon>
        <taxon>Erysiphe</taxon>
    </lineage>
</organism>
<comment type="caution">
    <text evidence="3">The sequence shown here is derived from an EMBL/GenBank/DDBJ whole genome shotgun (WGS) entry which is preliminary data.</text>
</comment>
<feature type="repeat" description="TPR" evidence="1">
    <location>
        <begin position="169"/>
        <end position="202"/>
    </location>
</feature>
<dbReference type="Gene3D" id="1.25.40.10">
    <property type="entry name" value="Tetratricopeptide repeat domain"/>
    <property type="match status" value="1"/>
</dbReference>
<dbReference type="Pfam" id="PF14559">
    <property type="entry name" value="TPR_19"/>
    <property type="match status" value="1"/>
</dbReference>
<dbReference type="Proteomes" id="UP000237438">
    <property type="component" value="Unassembled WGS sequence"/>
</dbReference>
<name>A0A2S4PYT7_9PEZI</name>
<accession>A0A2S4PYT7</accession>
<dbReference type="SUPFAM" id="SSF48452">
    <property type="entry name" value="TPR-like"/>
    <property type="match status" value="1"/>
</dbReference>
<dbReference type="SMART" id="SM00028">
    <property type="entry name" value="TPR"/>
    <property type="match status" value="1"/>
</dbReference>